<dbReference type="PANTHER" id="PTHR44899:SF6">
    <property type="entry name" value="SERINE_THREONINE PROTEIN KINASE"/>
    <property type="match status" value="1"/>
</dbReference>
<dbReference type="PROSITE" id="PS00108">
    <property type="entry name" value="PROTEIN_KINASE_ST"/>
    <property type="match status" value="1"/>
</dbReference>
<gene>
    <name evidence="14" type="ORF">Agub_g11775</name>
</gene>
<feature type="region of interest" description="Disordered" evidence="12">
    <location>
        <begin position="477"/>
        <end position="498"/>
    </location>
</feature>
<proteinExistence type="inferred from homology"/>
<dbReference type="GO" id="GO:0004674">
    <property type="term" value="F:protein serine/threonine kinase activity"/>
    <property type="evidence" value="ECO:0007669"/>
    <property type="project" value="UniProtKB-KW"/>
</dbReference>
<evidence type="ECO:0000256" key="7">
    <source>
        <dbReference type="ARBA" id="ARBA00022840"/>
    </source>
</evidence>
<evidence type="ECO:0000256" key="4">
    <source>
        <dbReference type="ARBA" id="ARBA00022679"/>
    </source>
</evidence>
<keyword evidence="4" id="KW-0808">Transferase</keyword>
<evidence type="ECO:0000256" key="9">
    <source>
        <dbReference type="ARBA" id="ARBA00048679"/>
    </source>
</evidence>
<dbReference type="InterPro" id="IPR000719">
    <property type="entry name" value="Prot_kinase_dom"/>
</dbReference>
<comment type="catalytic activity">
    <reaction evidence="9">
        <text>L-seryl-[protein] + ATP = O-phospho-L-seryl-[protein] + ADP + H(+)</text>
        <dbReference type="Rhea" id="RHEA:17989"/>
        <dbReference type="Rhea" id="RHEA-COMP:9863"/>
        <dbReference type="Rhea" id="RHEA-COMP:11604"/>
        <dbReference type="ChEBI" id="CHEBI:15378"/>
        <dbReference type="ChEBI" id="CHEBI:29999"/>
        <dbReference type="ChEBI" id="CHEBI:30616"/>
        <dbReference type="ChEBI" id="CHEBI:83421"/>
        <dbReference type="ChEBI" id="CHEBI:456216"/>
        <dbReference type="EC" id="2.7.11.1"/>
    </reaction>
</comment>
<reference evidence="14 15" key="1">
    <citation type="journal article" date="2021" name="Sci. Rep.">
        <title>Genome sequencing of the multicellular alga Astrephomene provides insights into convergent evolution of germ-soma differentiation.</title>
        <authorList>
            <person name="Yamashita S."/>
            <person name="Yamamoto K."/>
            <person name="Matsuzaki R."/>
            <person name="Suzuki S."/>
            <person name="Yamaguchi H."/>
            <person name="Hirooka S."/>
            <person name="Minakuchi Y."/>
            <person name="Miyagishima S."/>
            <person name="Kawachi M."/>
            <person name="Toyoda A."/>
            <person name="Nozaki H."/>
        </authorList>
    </citation>
    <scope>NUCLEOTIDE SEQUENCE [LARGE SCALE GENOMIC DNA]</scope>
    <source>
        <strain evidence="14 15">NIES-4017</strain>
    </source>
</reference>
<accession>A0AAD3HRD3</accession>
<dbReference type="CDD" id="cd08530">
    <property type="entry name" value="STKc_CNK2-like"/>
    <property type="match status" value="1"/>
</dbReference>
<comment type="catalytic activity">
    <reaction evidence="8">
        <text>L-threonyl-[protein] + ATP = O-phospho-L-threonyl-[protein] + ADP + H(+)</text>
        <dbReference type="Rhea" id="RHEA:46608"/>
        <dbReference type="Rhea" id="RHEA-COMP:11060"/>
        <dbReference type="Rhea" id="RHEA-COMP:11605"/>
        <dbReference type="ChEBI" id="CHEBI:15378"/>
        <dbReference type="ChEBI" id="CHEBI:30013"/>
        <dbReference type="ChEBI" id="CHEBI:30616"/>
        <dbReference type="ChEBI" id="CHEBI:61977"/>
        <dbReference type="ChEBI" id="CHEBI:456216"/>
        <dbReference type="EC" id="2.7.11.1"/>
    </reaction>
</comment>
<name>A0AAD3HRD3_9CHLO</name>
<evidence type="ECO:0000259" key="13">
    <source>
        <dbReference type="PROSITE" id="PS50011"/>
    </source>
</evidence>
<organism evidence="14 15">
    <name type="scientific">Astrephomene gubernaculifera</name>
    <dbReference type="NCBI Taxonomy" id="47775"/>
    <lineage>
        <taxon>Eukaryota</taxon>
        <taxon>Viridiplantae</taxon>
        <taxon>Chlorophyta</taxon>
        <taxon>core chlorophytes</taxon>
        <taxon>Chlorophyceae</taxon>
        <taxon>CS clade</taxon>
        <taxon>Chlamydomonadales</taxon>
        <taxon>Astrephomenaceae</taxon>
        <taxon>Astrephomene</taxon>
    </lineage>
</organism>
<sequence length="498" mass="53975">MAAPSSGVAYSGLPRMPNFKVHRELGRGSYGKVYKVERESDKQVYALKVADFGSMSQAERADAVNEVRLLVSIAHHNVIRYHEAFVWGNKLCTVMEYAPFGDLKYYIDKGRKTKHQFPEEAIWRILLQLCKGLQALHAQNVIHRDIKPANIFLCANDLLKIGDLGIAKALTRVEFTRTQIGTPSYMAPEVWSGRPYSYGSDMWSVGAVLYEMMTFRTPMEGRNMLDLRNRIIGGRFAPIKAGTYSQELINICHNLLSTEPSKRPSPSAILASHAASRWLHVMPEPPSAHRRPARRWTSDGAPSRHNLLDTIVVPRDIRQLPKHLPPPSYDTDAVRPAVSAPPTTSGAAAPSAPAASSAAAPSSSSASSVPSAAPHHRACSWSGAAPSSAPSAAPAAVHSKPAHSHVHAHAPAGSKPPSREHSRAPSPADLRGAHDNRKGYAPAAPLPPVFPRVPSSGLHAVAAAAAALAYQHQRWTPSGPPVQFNAPRVLPQRRVSYS</sequence>
<dbReference type="EC" id="2.7.11.1" evidence="2"/>
<dbReference type="InterPro" id="IPR051131">
    <property type="entry name" value="NEK_Ser/Thr_kinase_NIMA"/>
</dbReference>
<dbReference type="SMART" id="SM00220">
    <property type="entry name" value="S_TKc"/>
    <property type="match status" value="1"/>
</dbReference>
<keyword evidence="5 10" id="KW-0547">Nucleotide-binding</keyword>
<evidence type="ECO:0000256" key="8">
    <source>
        <dbReference type="ARBA" id="ARBA00047899"/>
    </source>
</evidence>
<evidence type="ECO:0000256" key="2">
    <source>
        <dbReference type="ARBA" id="ARBA00012513"/>
    </source>
</evidence>
<dbReference type="InterPro" id="IPR011009">
    <property type="entry name" value="Kinase-like_dom_sf"/>
</dbReference>
<dbReference type="FunFam" id="3.30.200.20:FF:000097">
    <property type="entry name" value="Probable serine/threonine-protein kinase nek1"/>
    <property type="match status" value="1"/>
</dbReference>
<dbReference type="PROSITE" id="PS50011">
    <property type="entry name" value="PROTEIN_KINASE_DOM"/>
    <property type="match status" value="1"/>
</dbReference>
<keyword evidence="3 11" id="KW-0723">Serine/threonine-protein kinase</keyword>
<feature type="compositionally biased region" description="Low complexity" evidence="12">
    <location>
        <begin position="384"/>
        <end position="399"/>
    </location>
</feature>
<evidence type="ECO:0000313" key="15">
    <source>
        <dbReference type="Proteomes" id="UP001054857"/>
    </source>
</evidence>
<evidence type="ECO:0000313" key="14">
    <source>
        <dbReference type="EMBL" id="GFR49835.1"/>
    </source>
</evidence>
<evidence type="ECO:0000256" key="12">
    <source>
        <dbReference type="SAM" id="MobiDB-lite"/>
    </source>
</evidence>
<keyword evidence="6" id="KW-0418">Kinase</keyword>
<protein>
    <recommendedName>
        <fullName evidence="2">non-specific serine/threonine protein kinase</fullName>
        <ecNumber evidence="2">2.7.11.1</ecNumber>
    </recommendedName>
</protein>
<dbReference type="PROSITE" id="PS00107">
    <property type="entry name" value="PROTEIN_KINASE_ATP"/>
    <property type="match status" value="1"/>
</dbReference>
<evidence type="ECO:0000256" key="3">
    <source>
        <dbReference type="ARBA" id="ARBA00022527"/>
    </source>
</evidence>
<feature type="domain" description="Protein kinase" evidence="13">
    <location>
        <begin position="19"/>
        <end position="279"/>
    </location>
</feature>
<dbReference type="AlphaFoldDB" id="A0AAD3HRD3"/>
<dbReference type="Gene3D" id="1.10.510.10">
    <property type="entry name" value="Transferase(Phosphotransferase) domain 1"/>
    <property type="match status" value="1"/>
</dbReference>
<feature type="region of interest" description="Disordered" evidence="12">
    <location>
        <begin position="283"/>
        <end position="445"/>
    </location>
</feature>
<dbReference type="SUPFAM" id="SSF56112">
    <property type="entry name" value="Protein kinase-like (PK-like)"/>
    <property type="match status" value="1"/>
</dbReference>
<dbReference type="Proteomes" id="UP001054857">
    <property type="component" value="Unassembled WGS sequence"/>
</dbReference>
<evidence type="ECO:0000256" key="1">
    <source>
        <dbReference type="ARBA" id="ARBA00010886"/>
    </source>
</evidence>
<dbReference type="InterPro" id="IPR008271">
    <property type="entry name" value="Ser/Thr_kinase_AS"/>
</dbReference>
<comment type="caution">
    <text evidence="14">The sequence shown here is derived from an EMBL/GenBank/DDBJ whole genome shotgun (WGS) entry which is preliminary data.</text>
</comment>
<feature type="binding site" evidence="10">
    <location>
        <position position="48"/>
    </location>
    <ligand>
        <name>ATP</name>
        <dbReference type="ChEBI" id="CHEBI:30616"/>
    </ligand>
</feature>
<dbReference type="InterPro" id="IPR017441">
    <property type="entry name" value="Protein_kinase_ATP_BS"/>
</dbReference>
<comment type="similarity">
    <text evidence="1">Belongs to the protein kinase superfamily. NEK Ser/Thr protein kinase family. NIMA subfamily.</text>
</comment>
<evidence type="ECO:0000256" key="5">
    <source>
        <dbReference type="ARBA" id="ARBA00022741"/>
    </source>
</evidence>
<evidence type="ECO:0000256" key="10">
    <source>
        <dbReference type="PROSITE-ProRule" id="PRU10141"/>
    </source>
</evidence>
<dbReference type="Gene3D" id="3.30.200.20">
    <property type="entry name" value="Phosphorylase Kinase, domain 1"/>
    <property type="match status" value="1"/>
</dbReference>
<evidence type="ECO:0000256" key="6">
    <source>
        <dbReference type="ARBA" id="ARBA00022777"/>
    </source>
</evidence>
<dbReference type="PANTHER" id="PTHR44899">
    <property type="entry name" value="CAMK FAMILY PROTEIN KINASE"/>
    <property type="match status" value="1"/>
</dbReference>
<dbReference type="Pfam" id="PF00069">
    <property type="entry name" value="Pkinase"/>
    <property type="match status" value="1"/>
</dbReference>
<keyword evidence="15" id="KW-1185">Reference proteome</keyword>
<evidence type="ECO:0000256" key="11">
    <source>
        <dbReference type="RuleBase" id="RU000304"/>
    </source>
</evidence>
<keyword evidence="7 10" id="KW-0067">ATP-binding</keyword>
<dbReference type="EMBL" id="BMAR01000033">
    <property type="protein sequence ID" value="GFR49835.1"/>
    <property type="molecule type" value="Genomic_DNA"/>
</dbReference>
<dbReference type="GO" id="GO:0005524">
    <property type="term" value="F:ATP binding"/>
    <property type="evidence" value="ECO:0007669"/>
    <property type="project" value="UniProtKB-UniRule"/>
</dbReference>
<feature type="compositionally biased region" description="Low complexity" evidence="12">
    <location>
        <begin position="336"/>
        <end position="373"/>
    </location>
</feature>